<dbReference type="RefSeq" id="WP_160895916.1">
    <property type="nucleotide sequence ID" value="NZ_WUMU01000021.1"/>
</dbReference>
<dbReference type="EMBL" id="WUMU01000021">
    <property type="protein sequence ID" value="MXN19789.1"/>
    <property type="molecule type" value="Genomic_DNA"/>
</dbReference>
<dbReference type="Proteomes" id="UP000477911">
    <property type="component" value="Unassembled WGS sequence"/>
</dbReference>
<dbReference type="AlphaFoldDB" id="A0A6L7G769"/>
<evidence type="ECO:0000313" key="2">
    <source>
        <dbReference type="Proteomes" id="UP000477911"/>
    </source>
</evidence>
<reference evidence="1 2" key="1">
    <citation type="submission" date="2019-12" db="EMBL/GenBank/DDBJ databases">
        <authorList>
            <person name="Li M."/>
        </authorList>
    </citation>
    <scope>NUCLEOTIDE SEQUENCE [LARGE SCALE GENOMIC DNA]</scope>
    <source>
        <strain evidence="1 2">GBMRC 2024</strain>
    </source>
</reference>
<dbReference type="InterPro" id="IPR045514">
    <property type="entry name" value="DUF6478"/>
</dbReference>
<name>A0A6L7G769_9RHOB</name>
<protein>
    <submittedName>
        <fullName evidence="1">Uncharacterized protein</fullName>
    </submittedName>
</protein>
<gene>
    <name evidence="1" type="ORF">GR170_18305</name>
</gene>
<organism evidence="1 2">
    <name type="scientific">Pseudooceanicola albus</name>
    <dbReference type="NCBI Taxonomy" id="2692189"/>
    <lineage>
        <taxon>Bacteria</taxon>
        <taxon>Pseudomonadati</taxon>
        <taxon>Pseudomonadota</taxon>
        <taxon>Alphaproteobacteria</taxon>
        <taxon>Rhodobacterales</taxon>
        <taxon>Paracoccaceae</taxon>
        <taxon>Pseudooceanicola</taxon>
    </lineage>
</organism>
<evidence type="ECO:0000313" key="1">
    <source>
        <dbReference type="EMBL" id="MXN19789.1"/>
    </source>
</evidence>
<proteinExistence type="predicted"/>
<comment type="caution">
    <text evidence="1">The sequence shown here is derived from an EMBL/GenBank/DDBJ whole genome shotgun (WGS) entry which is preliminary data.</text>
</comment>
<keyword evidence="2" id="KW-1185">Reference proteome</keyword>
<sequence>MAGGGWQAWRDNWVARQELALWQSRARAALRMPLGRLRRTGAQAHQLRAALDEVIHAADSRLALPLIGSRAFPFAEEADRALRPAPWRGPIPEIGLTALAPGQKLGEEVALFHDCPRAEIVLRQLRSPLQHGLAPFALRLEVFGFAGSFLSLVVDLPSEMLEDLGPRHVLQVDAMVRTEAPLPLYVRLNLCQGPNTDERVQALSGSGEERRAEFDLGSAVPDACLAPRPVERAWIDIIFATPGMNGIDLCDLVVSRRLRAAL</sequence>
<dbReference type="Pfam" id="PF20086">
    <property type="entry name" value="DUF6478"/>
    <property type="match status" value="1"/>
</dbReference>
<accession>A0A6L7G769</accession>